<accession>A0A0K3ATG8</accession>
<dbReference type="Proteomes" id="UP000002899">
    <property type="component" value="Chromosome III"/>
</dbReference>
<dbReference type="KEGG" id="bmic:BMR1_03g01285"/>
<dbReference type="GeneID" id="24424891"/>
<gene>
    <name evidence="2" type="ORF">BMR1_03g01285</name>
</gene>
<dbReference type="VEuPathDB" id="PiroplasmaDB:BMR1_03g01285"/>
<dbReference type="AlphaFoldDB" id="A0A0K3ATG8"/>
<dbReference type="RefSeq" id="XP_012648867.1">
    <property type="nucleotide sequence ID" value="XM_012793413.1"/>
</dbReference>
<reference evidence="2 3" key="2">
    <citation type="journal article" date="2013" name="PLoS ONE">
        <title>Whole genome mapping and re-organization of the nuclear and mitochondrial genomes of Babesia microti isolates.</title>
        <authorList>
            <person name="Cornillot E."/>
            <person name="Dassouli A."/>
            <person name="Garg A."/>
            <person name="Pachikara N."/>
            <person name="Randazzo S."/>
            <person name="Depoix D."/>
            <person name="Carcy B."/>
            <person name="Delbecq S."/>
            <person name="Frutos R."/>
            <person name="Silva J.C."/>
            <person name="Sutton R."/>
            <person name="Krause P.J."/>
            <person name="Mamoun C.B."/>
        </authorList>
    </citation>
    <scope>NUCLEOTIDE SEQUENCE [LARGE SCALE GENOMIC DNA]</scope>
    <source>
        <strain evidence="2 3">RI</strain>
    </source>
</reference>
<evidence type="ECO:0000313" key="2">
    <source>
        <dbReference type="EMBL" id="CTQ40856.1"/>
    </source>
</evidence>
<dbReference type="EMBL" id="LN871598">
    <property type="protein sequence ID" value="CTQ40856.1"/>
    <property type="molecule type" value="Genomic_DNA"/>
</dbReference>
<reference evidence="2 3" key="1">
    <citation type="journal article" date="2012" name="Nucleic Acids Res.">
        <title>Sequencing of the smallest Apicomplexan genome from the human pathogen Babesia microti.</title>
        <authorList>
            <person name="Cornillot E."/>
            <person name="Hadj-Kaddour K."/>
            <person name="Dassouli A."/>
            <person name="Noel B."/>
            <person name="Ranwez V."/>
            <person name="Vacherie B."/>
            <person name="Augagneur Y."/>
            <person name="Bres V."/>
            <person name="Duclos A."/>
            <person name="Randazzo S."/>
            <person name="Carcy B."/>
            <person name="Debierre-Grockiego F."/>
            <person name="Delbecq S."/>
            <person name="Moubri-Menage K."/>
            <person name="Shams-Eldin H."/>
            <person name="Usmani-Brown S."/>
            <person name="Bringaud F."/>
            <person name="Wincker P."/>
            <person name="Vivares C.P."/>
            <person name="Schwarz R.T."/>
            <person name="Schetters T.P."/>
            <person name="Krause P.J."/>
            <person name="Gorenflot A."/>
            <person name="Berry V."/>
            <person name="Barbe V."/>
            <person name="Ben Mamoun C."/>
        </authorList>
    </citation>
    <scope>NUCLEOTIDE SEQUENCE [LARGE SCALE GENOMIC DNA]</scope>
    <source>
        <strain evidence="2 3">RI</strain>
    </source>
</reference>
<organism evidence="2 3">
    <name type="scientific">Babesia microti (strain RI)</name>
    <dbReference type="NCBI Taxonomy" id="1133968"/>
    <lineage>
        <taxon>Eukaryota</taxon>
        <taxon>Sar</taxon>
        <taxon>Alveolata</taxon>
        <taxon>Apicomplexa</taxon>
        <taxon>Aconoidasida</taxon>
        <taxon>Piroplasmida</taxon>
        <taxon>Babesiidae</taxon>
        <taxon>Babesia</taxon>
    </lineage>
</organism>
<proteinExistence type="predicted"/>
<evidence type="ECO:0000313" key="3">
    <source>
        <dbReference type="Proteomes" id="UP000002899"/>
    </source>
</evidence>
<feature type="compositionally biased region" description="Low complexity" evidence="1">
    <location>
        <begin position="70"/>
        <end position="83"/>
    </location>
</feature>
<reference evidence="2 3" key="3">
    <citation type="journal article" date="2016" name="Sci. Rep.">
        <title>Genome-wide diversity and gene expression profiling of Babesia microti isolates identify polymorphic genes that mediate host-pathogen interactions.</title>
        <authorList>
            <person name="Silva J.C."/>
            <person name="Cornillot E."/>
            <person name="McCracken C."/>
            <person name="Usmani-Brown S."/>
            <person name="Dwivedi A."/>
            <person name="Ifeonu O.O."/>
            <person name="Crabtree J."/>
            <person name="Gotia H.T."/>
            <person name="Virji A.Z."/>
            <person name="Reynes C."/>
            <person name="Colinge J."/>
            <person name="Kumar V."/>
            <person name="Lawres L."/>
            <person name="Pazzi J.E."/>
            <person name="Pablo J.V."/>
            <person name="Hung C."/>
            <person name="Brancato J."/>
            <person name="Kumari P."/>
            <person name="Orvis J."/>
            <person name="Tretina K."/>
            <person name="Chibucos M."/>
            <person name="Ott S."/>
            <person name="Sadzewicz L."/>
            <person name="Sengamalay N."/>
            <person name="Shetty A.C."/>
            <person name="Su Q."/>
            <person name="Tallon L."/>
            <person name="Fraser C.M."/>
            <person name="Frutos R."/>
            <person name="Molina D.M."/>
            <person name="Krause P.J."/>
            <person name="Ben Mamoun C."/>
        </authorList>
    </citation>
    <scope>NUCLEOTIDE SEQUENCE [LARGE SCALE GENOMIC DNA]</scope>
    <source>
        <strain evidence="2 3">RI</strain>
    </source>
</reference>
<protein>
    <submittedName>
        <fullName evidence="2">Uncharacterized protein</fullName>
    </submittedName>
</protein>
<evidence type="ECO:0000256" key="1">
    <source>
        <dbReference type="SAM" id="MobiDB-lite"/>
    </source>
</evidence>
<sequence>MEAGMFQGHAMECNRSSRKLPMKDSEGSPTETLGYVKTEEWGSNPRPFGPRPERGALDHSAILPTPPPLITTSTTEGTTIYHA</sequence>
<feature type="region of interest" description="Disordered" evidence="1">
    <location>
        <begin position="1"/>
        <end position="83"/>
    </location>
</feature>
<name>A0A0K3ATG8_BABMR</name>
<keyword evidence="3" id="KW-1185">Reference proteome</keyword>